<reference evidence="3" key="1">
    <citation type="journal article" date="2013" name="Nat. Biotechnol.">
        <title>Chinese hamster genome sequenced from sorted chromosomes.</title>
        <authorList>
            <person name="Brinkrolf K."/>
            <person name="Rupp O."/>
            <person name="Laux H."/>
            <person name="Kollin F."/>
            <person name="Ernst W."/>
            <person name="Linke B."/>
            <person name="Kofler R."/>
            <person name="Romand S."/>
            <person name="Hesse F."/>
            <person name="Budach W.E."/>
            <person name="Galosy S."/>
            <person name="Muller D."/>
            <person name="Noll T."/>
            <person name="Wienberg J."/>
            <person name="Jostock T."/>
            <person name="Leonard M."/>
            <person name="Grillari J."/>
            <person name="Tauch A."/>
            <person name="Goesmann A."/>
            <person name="Helk B."/>
            <person name="Mott J.E."/>
            <person name="Puhler A."/>
            <person name="Borth N."/>
        </authorList>
    </citation>
    <scope>NUCLEOTIDE SEQUENCE [LARGE SCALE GENOMIC DNA]</scope>
    <source>
        <strain evidence="3">17A/GY</strain>
    </source>
</reference>
<feature type="non-terminal residue" evidence="2">
    <location>
        <position position="1"/>
    </location>
</feature>
<dbReference type="Gene3D" id="1.10.238.10">
    <property type="entry name" value="EF-hand"/>
    <property type="match status" value="1"/>
</dbReference>
<dbReference type="Pfam" id="PF01023">
    <property type="entry name" value="S_100"/>
    <property type="match status" value="1"/>
</dbReference>
<accession>A0A061I9Z5</accession>
<dbReference type="InterPro" id="IPR011992">
    <property type="entry name" value="EF-hand-dom_pair"/>
</dbReference>
<protein>
    <submittedName>
        <fullName evidence="2">EF-hand-like domain containing protein</fullName>
    </submittedName>
</protein>
<evidence type="ECO:0000313" key="2">
    <source>
        <dbReference type="EMBL" id="ERE77625.1"/>
    </source>
</evidence>
<proteinExistence type="predicted"/>
<evidence type="ECO:0000259" key="1">
    <source>
        <dbReference type="Pfam" id="PF01023"/>
    </source>
</evidence>
<gene>
    <name evidence="2" type="ORF">H671_3g10934</name>
</gene>
<dbReference type="AlphaFoldDB" id="A0A061I9Z5"/>
<feature type="domain" description="S100/CaBP-9k-type calcium binding subdomain" evidence="1">
    <location>
        <begin position="31"/>
        <end position="65"/>
    </location>
</feature>
<dbReference type="EMBL" id="KE673323">
    <property type="protein sequence ID" value="ERE77625.1"/>
    <property type="molecule type" value="Genomic_DNA"/>
</dbReference>
<evidence type="ECO:0000313" key="3">
    <source>
        <dbReference type="Proteomes" id="UP000030759"/>
    </source>
</evidence>
<dbReference type="SUPFAM" id="SSF47473">
    <property type="entry name" value="EF-hand"/>
    <property type="match status" value="1"/>
</dbReference>
<dbReference type="InterPro" id="IPR013787">
    <property type="entry name" value="S100_Ca-bd_sub"/>
</dbReference>
<name>A0A061I9Z5_CRIGR</name>
<sequence length="98" mass="11305">PKLQLGLTPHQLNKDVQAYRDRVIHQVPHCCFQKQNGEDGNNCQVSKTEFLTNMNTELAAFTKKQDPDVLDHMMKKLALNSYGQLDFQEFLILGYRVP</sequence>
<dbReference type="Proteomes" id="UP000030759">
    <property type="component" value="Unassembled WGS sequence"/>
</dbReference>
<organism evidence="2 3">
    <name type="scientific">Cricetulus griseus</name>
    <name type="common">Chinese hamster</name>
    <name type="synonym">Cricetulus barabensis griseus</name>
    <dbReference type="NCBI Taxonomy" id="10029"/>
    <lineage>
        <taxon>Eukaryota</taxon>
        <taxon>Metazoa</taxon>
        <taxon>Chordata</taxon>
        <taxon>Craniata</taxon>
        <taxon>Vertebrata</taxon>
        <taxon>Euteleostomi</taxon>
        <taxon>Mammalia</taxon>
        <taxon>Eutheria</taxon>
        <taxon>Euarchontoglires</taxon>
        <taxon>Glires</taxon>
        <taxon>Rodentia</taxon>
        <taxon>Myomorpha</taxon>
        <taxon>Muroidea</taxon>
        <taxon>Cricetidae</taxon>
        <taxon>Cricetinae</taxon>
        <taxon>Cricetulus</taxon>
    </lineage>
</organism>